<proteinExistence type="predicted"/>
<gene>
    <name evidence="1" type="ORF">PR048_015726</name>
</gene>
<dbReference type="EMBL" id="JARBHB010000005">
    <property type="protein sequence ID" value="KAJ8883871.1"/>
    <property type="molecule type" value="Genomic_DNA"/>
</dbReference>
<sequence>MPNETKAAADIFYDLTSTPDAVAQVGEEMFLTMYQVPPSERDLNNHRYNYFVKSSTKVKANLASLTPSQGAAKYHSFGCIYRHKNGLITTLSFQHVGVGYETTVESSTPSKQRIQ</sequence>
<protein>
    <submittedName>
        <fullName evidence="1">Uncharacterized protein</fullName>
    </submittedName>
</protein>
<name>A0ABQ9HHR0_9NEOP</name>
<organism evidence="1 2">
    <name type="scientific">Dryococelus australis</name>
    <dbReference type="NCBI Taxonomy" id="614101"/>
    <lineage>
        <taxon>Eukaryota</taxon>
        <taxon>Metazoa</taxon>
        <taxon>Ecdysozoa</taxon>
        <taxon>Arthropoda</taxon>
        <taxon>Hexapoda</taxon>
        <taxon>Insecta</taxon>
        <taxon>Pterygota</taxon>
        <taxon>Neoptera</taxon>
        <taxon>Polyneoptera</taxon>
        <taxon>Phasmatodea</taxon>
        <taxon>Verophasmatodea</taxon>
        <taxon>Anareolatae</taxon>
        <taxon>Phasmatidae</taxon>
        <taxon>Eurycanthinae</taxon>
        <taxon>Dryococelus</taxon>
    </lineage>
</organism>
<reference evidence="1 2" key="1">
    <citation type="submission" date="2023-02" db="EMBL/GenBank/DDBJ databases">
        <title>LHISI_Scaffold_Assembly.</title>
        <authorList>
            <person name="Stuart O.P."/>
            <person name="Cleave R."/>
            <person name="Magrath M.J.L."/>
            <person name="Mikheyev A.S."/>
        </authorList>
    </citation>
    <scope>NUCLEOTIDE SEQUENCE [LARGE SCALE GENOMIC DNA]</scope>
    <source>
        <strain evidence="1">Daus_M_001</strain>
        <tissue evidence="1">Leg muscle</tissue>
    </source>
</reference>
<comment type="caution">
    <text evidence="1">The sequence shown here is derived from an EMBL/GenBank/DDBJ whole genome shotgun (WGS) entry which is preliminary data.</text>
</comment>
<evidence type="ECO:0000313" key="1">
    <source>
        <dbReference type="EMBL" id="KAJ8883871.1"/>
    </source>
</evidence>
<accession>A0ABQ9HHR0</accession>
<keyword evidence="2" id="KW-1185">Reference proteome</keyword>
<dbReference type="Proteomes" id="UP001159363">
    <property type="component" value="Chromosome 4"/>
</dbReference>
<evidence type="ECO:0000313" key="2">
    <source>
        <dbReference type="Proteomes" id="UP001159363"/>
    </source>
</evidence>